<evidence type="ECO:0000313" key="4">
    <source>
        <dbReference type="Proteomes" id="UP000177080"/>
    </source>
</evidence>
<dbReference type="Pfam" id="PF18914">
    <property type="entry name" value="DUF5666"/>
    <property type="match status" value="1"/>
</dbReference>
<dbReference type="AlphaFoldDB" id="A0A1F4ZCL5"/>
<accession>A0A1F4ZCL5</accession>
<proteinExistence type="predicted"/>
<evidence type="ECO:0000259" key="2">
    <source>
        <dbReference type="Pfam" id="PF18914"/>
    </source>
</evidence>
<feature type="compositionally biased region" description="Low complexity" evidence="1">
    <location>
        <begin position="184"/>
        <end position="196"/>
    </location>
</feature>
<protein>
    <recommendedName>
        <fullName evidence="2">DUF5666 domain-containing protein</fullName>
    </recommendedName>
</protein>
<sequence>MKYFLAITTFIFLTTISVSFTALAAKPNLIPGRMISSEKLPLKIGPAKVKEILTQISSNRPATKSGNLKVHKIQVKQATSSAQLKRKAVMGVIEEINGNTITLAHQKKTNSKYTIILTPDTIIKFKSQATSSASLAVGQRIAAVGEPGASGIIARLIHIIPGKATGVFNKPTSIPPTTTPPATPSATVAPTAIPTTTPTPTPTPSPTPSPTPT</sequence>
<dbReference type="InterPro" id="IPR043724">
    <property type="entry name" value="DUF5666"/>
</dbReference>
<organism evidence="3 4">
    <name type="scientific">Candidatus Amesbacteria bacterium RIFCSPLOWO2_01_FULL_48_25</name>
    <dbReference type="NCBI Taxonomy" id="1797259"/>
    <lineage>
        <taxon>Bacteria</taxon>
        <taxon>Candidatus Amesiibacteriota</taxon>
    </lineage>
</organism>
<feature type="compositionally biased region" description="Pro residues" evidence="1">
    <location>
        <begin position="197"/>
        <end position="213"/>
    </location>
</feature>
<dbReference type="STRING" id="1797259.A2989_01630"/>
<reference evidence="3 4" key="1">
    <citation type="journal article" date="2016" name="Nat. Commun.">
        <title>Thousands of microbial genomes shed light on interconnected biogeochemical processes in an aquifer system.</title>
        <authorList>
            <person name="Anantharaman K."/>
            <person name="Brown C.T."/>
            <person name="Hug L.A."/>
            <person name="Sharon I."/>
            <person name="Castelle C.J."/>
            <person name="Probst A.J."/>
            <person name="Thomas B.C."/>
            <person name="Singh A."/>
            <person name="Wilkins M.J."/>
            <person name="Karaoz U."/>
            <person name="Brodie E.L."/>
            <person name="Williams K.H."/>
            <person name="Hubbard S.S."/>
            <person name="Banfield J.F."/>
        </authorList>
    </citation>
    <scope>NUCLEOTIDE SEQUENCE [LARGE SCALE GENOMIC DNA]</scope>
</reference>
<feature type="domain" description="DUF5666" evidence="2">
    <location>
        <begin position="91"/>
        <end position="157"/>
    </location>
</feature>
<comment type="caution">
    <text evidence="3">The sequence shown here is derived from an EMBL/GenBank/DDBJ whole genome shotgun (WGS) entry which is preliminary data.</text>
</comment>
<dbReference type="EMBL" id="MEXN01000003">
    <property type="protein sequence ID" value="OGD04080.1"/>
    <property type="molecule type" value="Genomic_DNA"/>
</dbReference>
<feature type="compositionally biased region" description="Pro residues" evidence="1">
    <location>
        <begin position="173"/>
        <end position="183"/>
    </location>
</feature>
<evidence type="ECO:0000313" key="3">
    <source>
        <dbReference type="EMBL" id="OGD04080.1"/>
    </source>
</evidence>
<gene>
    <name evidence="3" type="ORF">A2989_01630</name>
</gene>
<evidence type="ECO:0000256" key="1">
    <source>
        <dbReference type="SAM" id="MobiDB-lite"/>
    </source>
</evidence>
<dbReference type="Proteomes" id="UP000177080">
    <property type="component" value="Unassembled WGS sequence"/>
</dbReference>
<feature type="region of interest" description="Disordered" evidence="1">
    <location>
        <begin position="171"/>
        <end position="213"/>
    </location>
</feature>
<name>A0A1F4ZCL5_9BACT</name>